<dbReference type="EMBL" id="ADBV01021419">
    <property type="protein sequence ID" value="EJW70551.1"/>
    <property type="molecule type" value="Genomic_DNA"/>
</dbReference>
<reference evidence="2" key="1">
    <citation type="submission" date="2012-08" db="EMBL/GenBank/DDBJ databases">
        <title>The Genome Sequence of Wuchereria bancrofti.</title>
        <authorList>
            <person name="Nutman T.B."/>
            <person name="Fink D.L."/>
            <person name="Russ C."/>
            <person name="Young S."/>
            <person name="Zeng Q."/>
            <person name="Koehrsen M."/>
            <person name="Alvarado L."/>
            <person name="Berlin A."/>
            <person name="Chapman S.B."/>
            <person name="Chen Z."/>
            <person name="Freedman E."/>
            <person name="Gellesch M."/>
            <person name="Goldberg J."/>
            <person name="Griggs A."/>
            <person name="Gujja S."/>
            <person name="Heilman E.R."/>
            <person name="Heiman D."/>
            <person name="Hepburn T."/>
            <person name="Howarth C."/>
            <person name="Jen D."/>
            <person name="Larson L."/>
            <person name="Lewis B."/>
            <person name="Mehta T."/>
            <person name="Park D."/>
            <person name="Pearson M."/>
            <person name="Roberts A."/>
            <person name="Saif S."/>
            <person name="Shea T."/>
            <person name="Shenoy N."/>
            <person name="Sisk P."/>
            <person name="Stolte C."/>
            <person name="Sykes S."/>
            <person name="Walk T."/>
            <person name="White J."/>
            <person name="Yandava C."/>
            <person name="Haas B."/>
            <person name="Henn M.R."/>
            <person name="Nusbaum C."/>
            <person name="Birren B."/>
        </authorList>
    </citation>
    <scope>NUCLEOTIDE SEQUENCE [LARGE SCALE GENOMIC DNA]</scope>
    <source>
        <strain evidence="2">NA</strain>
    </source>
</reference>
<comment type="caution">
    <text evidence="1">The sequence shown here is derived from an EMBL/GenBank/DDBJ whole genome shotgun (WGS) entry which is preliminary data.</text>
</comment>
<evidence type="ECO:0000313" key="2">
    <source>
        <dbReference type="Proteomes" id="UP000004810"/>
    </source>
</evidence>
<evidence type="ECO:0000313" key="1">
    <source>
        <dbReference type="EMBL" id="EJW70551.1"/>
    </source>
</evidence>
<protein>
    <submittedName>
        <fullName evidence="1">Uncharacterized protein</fullName>
    </submittedName>
</protein>
<organism evidence="1 2">
    <name type="scientific">Wuchereria bancrofti</name>
    <dbReference type="NCBI Taxonomy" id="6293"/>
    <lineage>
        <taxon>Eukaryota</taxon>
        <taxon>Metazoa</taxon>
        <taxon>Ecdysozoa</taxon>
        <taxon>Nematoda</taxon>
        <taxon>Chromadorea</taxon>
        <taxon>Rhabditida</taxon>
        <taxon>Spirurina</taxon>
        <taxon>Spiruromorpha</taxon>
        <taxon>Filarioidea</taxon>
        <taxon>Onchocercidae</taxon>
        <taxon>Wuchereria</taxon>
    </lineage>
</organism>
<accession>J9DM83</accession>
<name>J9DM83_WUCBA</name>
<proteinExistence type="predicted"/>
<dbReference type="AlphaFoldDB" id="J9DM83"/>
<dbReference type="Proteomes" id="UP000004810">
    <property type="component" value="Unassembled WGS sequence"/>
</dbReference>
<sequence>MEYLNTHLETTATTHGETARGGMDAMKLFILFHFTKIADQSLHDNDEFSNISEKLVHGIVFGEELEW</sequence>
<gene>
    <name evidence="1" type="ORF">WUBG_18542</name>
</gene>